<feature type="region of interest" description="Disordered" evidence="1">
    <location>
        <begin position="1"/>
        <end position="55"/>
    </location>
</feature>
<name>A0AAV9TA26_9PEZI</name>
<feature type="compositionally biased region" description="Basic and acidic residues" evidence="1">
    <location>
        <begin position="195"/>
        <end position="205"/>
    </location>
</feature>
<evidence type="ECO:0000313" key="13">
    <source>
        <dbReference type="Proteomes" id="UP001327957"/>
    </source>
</evidence>
<feature type="region of interest" description="Disordered" evidence="1">
    <location>
        <begin position="188"/>
        <end position="209"/>
    </location>
</feature>
<dbReference type="EMBL" id="JASAOK010000008">
    <property type="protein sequence ID" value="KAK6225130.1"/>
    <property type="molecule type" value="Genomic_DNA"/>
</dbReference>
<evidence type="ECO:0000313" key="9">
    <source>
        <dbReference type="EMBL" id="KAK6225119.1"/>
    </source>
</evidence>
<feature type="compositionally biased region" description="Acidic residues" evidence="1">
    <location>
        <begin position="27"/>
        <end position="38"/>
    </location>
</feature>
<keyword evidence="13" id="KW-1185">Reference proteome</keyword>
<evidence type="ECO:0000313" key="2">
    <source>
        <dbReference type="EMBL" id="KAK6216911.1"/>
    </source>
</evidence>
<evidence type="ECO:0000313" key="4">
    <source>
        <dbReference type="EMBL" id="KAK6220783.1"/>
    </source>
</evidence>
<evidence type="ECO:0000313" key="6">
    <source>
        <dbReference type="EMBL" id="KAK6222147.1"/>
    </source>
</evidence>
<dbReference type="EMBL" id="JASAOK010000034">
    <property type="protein sequence ID" value="KAK6218102.1"/>
    <property type="molecule type" value="Genomic_DNA"/>
</dbReference>
<gene>
    <name evidence="12" type="ORF">QIS74_01283</name>
    <name evidence="11" type="ORF">QIS74_02542</name>
    <name evidence="9" type="ORF">QIS74_02543</name>
    <name evidence="10" type="ORF">QIS74_02545</name>
    <name evidence="7" type="ORF">QIS74_02549</name>
    <name evidence="8" type="ORF">QIS74_02551</name>
    <name evidence="6" type="ORF">QIS74_04402</name>
    <name evidence="5" type="ORF">QIS74_04748</name>
    <name evidence="4" type="ORF">QIS74_04994</name>
    <name evidence="3" type="ORF">QIS74_06576</name>
    <name evidence="2" type="ORF">QIS74_07025</name>
</gene>
<accession>A0AAV9TA26</accession>
<evidence type="ECO:0000313" key="3">
    <source>
        <dbReference type="EMBL" id="KAK6218102.1"/>
    </source>
</evidence>
<evidence type="ECO:0000313" key="8">
    <source>
        <dbReference type="EMBL" id="KAK6225110.1"/>
    </source>
</evidence>
<dbReference type="EMBL" id="JASAOK010000020">
    <property type="protein sequence ID" value="KAK6221876.1"/>
    <property type="molecule type" value="Genomic_DNA"/>
</dbReference>
<evidence type="ECO:0000313" key="5">
    <source>
        <dbReference type="EMBL" id="KAK6221876.1"/>
    </source>
</evidence>
<evidence type="ECO:0000313" key="12">
    <source>
        <dbReference type="EMBL" id="KAK6225236.1"/>
    </source>
</evidence>
<sequence>MSAEHNPDDTSQDADDAASLDHGLWRDDEDVGEDDDEDARGPARPSQRWAVQHSTGHHRLRAARFIERVLAEDFEPADALKMMQEKHTIDFGCRRAGGTEARPSDGFFPQFHLDFFSVVGKPGRPISRRPGPMLDNITVSFQRWSAPYGAKHVSGIPFDMTGRTFRIAQAATRETWFIVMHPVTGEMSELPRSTADARRRREQAGERSGMPMPLARELASYVTGIFQTPGLLGEGVEPCWRPGGPETQRIDSRLWTTFQERFMEGWAAWSHQHGTSSFWAKHEPAFHAYDYGANIEIKISDELYDLPHERHYSTEEEEEEDGDSSDSDNDNNNSKNRREGEANETLQLEELSVTNEHATQAGAGTDYDRRAAGNTNDARYQRFLRESNDLQQLVAALEARFQLEAITAVTYALAVCFHSDRKAGAESDDTETRCLLADRNMLAREFPSARDYTFYPQAFHPVYGNVSSDRPPRFLDSLFAAMKGNMSDRNEGGDVLSFGYFQGYSNIKRSVRHSPSDLLATKGYATAALTVPTADAGATAAAREKRERLLRIIRGPDESKPFARERQQINAAIEAQEVAFRLEQVVSLDVRRMVGRQRTFETVIRPVFQMMRFFLVEHKSYVHIFRSLPAGMFPGILRAYTRLFELALAEMERQFVLGGEQGLDLARSEAVAVIDRLGGYLFSGHPRHLPKTVLKPLGTFDSLWAGGWPFLDPALLDLGASGSGGAVINMARWPQSAKTGRPVLLHIRELEHHYGARVASCRASAVWFEMMGAGAFASKTAVTAFADELIRELWIPQTKDFLAQQLRRRLHEGGGDADRPITMEDIGACREAMAAWEAAPDAFTWQALRQLCRGLQPGGKRVAITANGRRTREDFVSGLLRVVGSDKGRDAFAAKNATWPPTLHFALANGRSAQGGLDLAMWTSVFKGCLAAAGIEWVPDAPLGRLTSRSVVRLVGPTAVEPAPSGPPGSLRRAAHEAEISHNKTLHERERRQKRRPRIDFGCPVPFATIPRLILCGFDDAKATFSKEGGDTRVLDHYQVAMHCLAENIDDPLCQLMLMMTLTVCASSETPQVAPGERAFSVTLKRKDPGQLALVMVTRMMWFLYPQSFPWQKNTGGTAYDVSEMTKKIEHKGCSNRMLRELGWILVSNNRITPRNTRRPGPGEINKAAEAGQGSD</sequence>
<protein>
    <submittedName>
        <fullName evidence="2">Uncharacterized protein</fullName>
    </submittedName>
</protein>
<evidence type="ECO:0000256" key="1">
    <source>
        <dbReference type="SAM" id="MobiDB-lite"/>
    </source>
</evidence>
<dbReference type="EMBL" id="JASAOK010000009">
    <property type="protein sequence ID" value="KAK6225121.1"/>
    <property type="molecule type" value="Genomic_DNA"/>
</dbReference>
<dbReference type="Proteomes" id="UP001327957">
    <property type="component" value="Unassembled WGS sequence"/>
</dbReference>
<evidence type="ECO:0000313" key="10">
    <source>
        <dbReference type="EMBL" id="KAK6225121.1"/>
    </source>
</evidence>
<dbReference type="EMBL" id="JASAOK010000010">
    <property type="protein sequence ID" value="KAK6225110.1"/>
    <property type="molecule type" value="Genomic_DNA"/>
</dbReference>
<feature type="region of interest" description="Disordered" evidence="1">
    <location>
        <begin position="311"/>
        <end position="372"/>
    </location>
</feature>
<evidence type="ECO:0000313" key="11">
    <source>
        <dbReference type="EMBL" id="KAK6225130.1"/>
    </source>
</evidence>
<dbReference type="EMBL" id="JASAOK010000029">
    <property type="protein sequence ID" value="KAK6220783.1"/>
    <property type="molecule type" value="Genomic_DNA"/>
</dbReference>
<feature type="compositionally biased region" description="Acidic residues" evidence="1">
    <location>
        <begin position="315"/>
        <end position="329"/>
    </location>
</feature>
<dbReference type="EMBL" id="JASAOK010000019">
    <property type="protein sequence ID" value="KAK6222147.1"/>
    <property type="molecule type" value="Genomic_DNA"/>
</dbReference>
<reference evidence="2 13" key="1">
    <citation type="submission" date="2023-04" db="EMBL/GenBank/DDBJ databases">
        <title>Colletotrichum tabacum stain YC1 causing leaf anthracnose on Nicotiana tabacum(L.) cv.</title>
        <authorList>
            <person name="Ji Z."/>
            <person name="Wang M."/>
            <person name="Zhang J."/>
            <person name="Wang N."/>
            <person name="Zhou Z."/>
        </authorList>
    </citation>
    <scope>NUCLEOTIDE SEQUENCE [LARGE SCALE GENOMIC DNA]</scope>
    <source>
        <strain evidence="2 13">YC1</strain>
    </source>
</reference>
<comment type="caution">
    <text evidence="2">The sequence shown here is derived from an EMBL/GenBank/DDBJ whole genome shotgun (WGS) entry which is preliminary data.</text>
</comment>
<dbReference type="EMBL" id="JASAOK010000009">
    <property type="protein sequence ID" value="KAK6225119.1"/>
    <property type="molecule type" value="Genomic_DNA"/>
</dbReference>
<dbReference type="EMBL" id="JASAOK010000039">
    <property type="protein sequence ID" value="KAK6216911.1"/>
    <property type="molecule type" value="Genomic_DNA"/>
</dbReference>
<feature type="region of interest" description="Disordered" evidence="1">
    <location>
        <begin position="1152"/>
        <end position="1176"/>
    </location>
</feature>
<dbReference type="EMBL" id="JASAOK010000010">
    <property type="protein sequence ID" value="KAK6225108.1"/>
    <property type="molecule type" value="Genomic_DNA"/>
</dbReference>
<feature type="compositionally biased region" description="Low complexity" evidence="1">
    <location>
        <begin position="1152"/>
        <end position="1163"/>
    </location>
</feature>
<proteinExistence type="predicted"/>
<dbReference type="AlphaFoldDB" id="A0AAV9TA26"/>
<evidence type="ECO:0000313" key="7">
    <source>
        <dbReference type="EMBL" id="KAK6225108.1"/>
    </source>
</evidence>
<organism evidence="2 13">
    <name type="scientific">Colletotrichum tabaci</name>
    <dbReference type="NCBI Taxonomy" id="1209068"/>
    <lineage>
        <taxon>Eukaryota</taxon>
        <taxon>Fungi</taxon>
        <taxon>Dikarya</taxon>
        <taxon>Ascomycota</taxon>
        <taxon>Pezizomycotina</taxon>
        <taxon>Sordariomycetes</taxon>
        <taxon>Hypocreomycetidae</taxon>
        <taxon>Glomerellales</taxon>
        <taxon>Glomerellaceae</taxon>
        <taxon>Colletotrichum</taxon>
        <taxon>Colletotrichum destructivum species complex</taxon>
    </lineage>
</organism>
<dbReference type="EMBL" id="JASAOK010000002">
    <property type="protein sequence ID" value="KAK6225236.1"/>
    <property type="molecule type" value="Genomic_DNA"/>
</dbReference>